<accession>A0A9D1FIK6</accession>
<dbReference type="SUPFAM" id="SSF52833">
    <property type="entry name" value="Thioredoxin-like"/>
    <property type="match status" value="1"/>
</dbReference>
<dbReference type="Pfam" id="PF01257">
    <property type="entry name" value="2Fe-2S_thioredx"/>
    <property type="match status" value="1"/>
</dbReference>
<dbReference type="Gene3D" id="3.40.30.10">
    <property type="entry name" value="Glutaredoxin"/>
    <property type="match status" value="1"/>
</dbReference>
<gene>
    <name evidence="1" type="ORF">IAA86_05045</name>
</gene>
<name>A0A9D1FIK6_9BACT</name>
<dbReference type="EMBL" id="DVJQ01000042">
    <property type="protein sequence ID" value="HIS74368.1"/>
    <property type="molecule type" value="Genomic_DNA"/>
</dbReference>
<dbReference type="AlphaFoldDB" id="A0A9D1FIK6"/>
<evidence type="ECO:0000313" key="2">
    <source>
        <dbReference type="Proteomes" id="UP000886865"/>
    </source>
</evidence>
<organism evidence="1 2">
    <name type="scientific">Candidatus Galligastranaerophilus intestinavium</name>
    <dbReference type="NCBI Taxonomy" id="2840836"/>
    <lineage>
        <taxon>Bacteria</taxon>
        <taxon>Candidatus Galligastranaerophilus</taxon>
    </lineage>
</organism>
<comment type="caution">
    <text evidence="1">The sequence shown here is derived from an EMBL/GenBank/DDBJ whole genome shotgun (WGS) entry which is preliminary data.</text>
</comment>
<protein>
    <submittedName>
        <fullName evidence="1">NAD(P)H-dependent oxidoreductase subunit E</fullName>
    </submittedName>
</protein>
<evidence type="ECO:0000313" key="1">
    <source>
        <dbReference type="EMBL" id="HIS74368.1"/>
    </source>
</evidence>
<dbReference type="InterPro" id="IPR036249">
    <property type="entry name" value="Thioredoxin-like_sf"/>
</dbReference>
<reference evidence="1" key="1">
    <citation type="submission" date="2020-10" db="EMBL/GenBank/DDBJ databases">
        <authorList>
            <person name="Gilroy R."/>
        </authorList>
    </citation>
    <scope>NUCLEOTIDE SEQUENCE</scope>
    <source>
        <strain evidence="1">CHK152-2871</strain>
    </source>
</reference>
<proteinExistence type="predicted"/>
<sequence length="87" mass="9721">MKKTVVKICMGTTCFVMGASELQELEELIPEKFGNSVEIQGVTCLDYCSRCSESQAPYVLVDDEVVNKATVEKVMEVIERKLKNGQE</sequence>
<reference evidence="1" key="2">
    <citation type="journal article" date="2021" name="PeerJ">
        <title>Extensive microbial diversity within the chicken gut microbiome revealed by metagenomics and culture.</title>
        <authorList>
            <person name="Gilroy R."/>
            <person name="Ravi A."/>
            <person name="Getino M."/>
            <person name="Pursley I."/>
            <person name="Horton D.L."/>
            <person name="Alikhan N.F."/>
            <person name="Baker D."/>
            <person name="Gharbi K."/>
            <person name="Hall N."/>
            <person name="Watson M."/>
            <person name="Adriaenssens E.M."/>
            <person name="Foster-Nyarko E."/>
            <person name="Jarju S."/>
            <person name="Secka A."/>
            <person name="Antonio M."/>
            <person name="Oren A."/>
            <person name="Chaudhuri R.R."/>
            <person name="La Ragione R."/>
            <person name="Hildebrand F."/>
            <person name="Pallen M.J."/>
        </authorList>
    </citation>
    <scope>NUCLEOTIDE SEQUENCE</scope>
    <source>
        <strain evidence="1">CHK152-2871</strain>
    </source>
</reference>
<dbReference type="Proteomes" id="UP000886865">
    <property type="component" value="Unassembled WGS sequence"/>
</dbReference>